<proteinExistence type="predicted"/>
<feature type="region of interest" description="Disordered" evidence="1">
    <location>
        <begin position="1"/>
        <end position="32"/>
    </location>
</feature>
<name>A0A1F8ATD2_9BACT</name>
<evidence type="ECO:0000313" key="2">
    <source>
        <dbReference type="EMBL" id="OGM55016.1"/>
    </source>
</evidence>
<dbReference type="Proteomes" id="UP000178603">
    <property type="component" value="Unassembled WGS sequence"/>
</dbReference>
<sequence>MFNQLRGVGAQWEPTNRPGPLPPPDDTSASVSDLQIGTHDTRASLQTHETGFYAALKLGDEIPFEKQPGYRKEIEHFDKVIGLLKDSGQVVPDEALGWRMANVPAYIQGVIGRAATLVEGEWVPGKTQDKSLHEVAIAPFSIAAAVRRIERKKTFGGSV</sequence>
<protein>
    <submittedName>
        <fullName evidence="2">Uncharacterized protein</fullName>
    </submittedName>
</protein>
<evidence type="ECO:0000313" key="3">
    <source>
        <dbReference type="Proteomes" id="UP000178603"/>
    </source>
</evidence>
<gene>
    <name evidence="2" type="ORF">A3E44_04655</name>
</gene>
<evidence type="ECO:0000256" key="1">
    <source>
        <dbReference type="SAM" id="MobiDB-lite"/>
    </source>
</evidence>
<dbReference type="EMBL" id="MGGW01000006">
    <property type="protein sequence ID" value="OGM55016.1"/>
    <property type="molecule type" value="Genomic_DNA"/>
</dbReference>
<reference evidence="2 3" key="1">
    <citation type="journal article" date="2016" name="Nat. Commun.">
        <title>Thousands of microbial genomes shed light on interconnected biogeochemical processes in an aquifer system.</title>
        <authorList>
            <person name="Anantharaman K."/>
            <person name="Brown C.T."/>
            <person name="Hug L.A."/>
            <person name="Sharon I."/>
            <person name="Castelle C.J."/>
            <person name="Probst A.J."/>
            <person name="Thomas B.C."/>
            <person name="Singh A."/>
            <person name="Wilkins M.J."/>
            <person name="Karaoz U."/>
            <person name="Brodie E.L."/>
            <person name="Williams K.H."/>
            <person name="Hubbard S.S."/>
            <person name="Banfield J.F."/>
        </authorList>
    </citation>
    <scope>NUCLEOTIDE SEQUENCE [LARGE SCALE GENOMIC DNA]</scope>
</reference>
<accession>A0A1F8ATD2</accession>
<dbReference type="AlphaFoldDB" id="A0A1F8ATD2"/>
<organism evidence="2 3">
    <name type="scientific">Candidatus Woesebacteria bacterium RIFCSPHIGHO2_12_FULL_41_24</name>
    <dbReference type="NCBI Taxonomy" id="1802510"/>
    <lineage>
        <taxon>Bacteria</taxon>
        <taxon>Candidatus Woeseibacteriota</taxon>
    </lineage>
</organism>
<comment type="caution">
    <text evidence="2">The sequence shown here is derived from an EMBL/GenBank/DDBJ whole genome shotgun (WGS) entry which is preliminary data.</text>
</comment>